<dbReference type="SUPFAM" id="SSF50978">
    <property type="entry name" value="WD40 repeat-like"/>
    <property type="match status" value="1"/>
</dbReference>
<dbReference type="SMART" id="SM00320">
    <property type="entry name" value="WD40"/>
    <property type="match status" value="5"/>
</dbReference>
<dbReference type="PROSITE" id="PS50082">
    <property type="entry name" value="WD_REPEATS_2"/>
    <property type="match status" value="3"/>
</dbReference>
<keyword evidence="3" id="KW-0677">Repeat</keyword>
<dbReference type="InterPro" id="IPR022052">
    <property type="entry name" value="Histone-bd_RBBP4-like_N"/>
</dbReference>
<comment type="subcellular location">
    <subcellularLocation>
        <location evidence="1">Nucleus</location>
    </subcellularLocation>
</comment>
<proteinExistence type="predicted"/>
<dbReference type="VEuPathDB" id="TrichDB:TVAG_434020"/>
<dbReference type="InParanoid" id="A2DSI5"/>
<evidence type="ECO:0000259" key="7">
    <source>
        <dbReference type="Pfam" id="PF12265"/>
    </source>
</evidence>
<dbReference type="SMR" id="A2DSI5"/>
<keyword evidence="2 6" id="KW-0853">WD repeat</keyword>
<dbReference type="VEuPathDB" id="TrichDB:TVAGG3_0375800"/>
<dbReference type="InterPro" id="IPR036322">
    <property type="entry name" value="WD40_repeat_dom_sf"/>
</dbReference>
<dbReference type="Gene3D" id="2.130.10.10">
    <property type="entry name" value="YVTN repeat-like/Quinoprotein amine dehydrogenase"/>
    <property type="match status" value="1"/>
</dbReference>
<dbReference type="OMA" id="NVFAASW"/>
<dbReference type="InterPro" id="IPR051972">
    <property type="entry name" value="Glutamate-rich_WD_repeat"/>
</dbReference>
<dbReference type="PANTHER" id="PTHR45903:SF1">
    <property type="entry name" value="GLUTAMATE-RICH WD REPEAT-CONTAINING PROTEIN 1"/>
    <property type="match status" value="1"/>
</dbReference>
<evidence type="ECO:0000313" key="8">
    <source>
        <dbReference type="EMBL" id="EAY16565.1"/>
    </source>
</evidence>
<feature type="repeat" description="WD" evidence="6">
    <location>
        <begin position="267"/>
        <end position="290"/>
    </location>
</feature>
<keyword evidence="4" id="KW-0539">Nucleus</keyword>
<dbReference type="Pfam" id="PF12265">
    <property type="entry name" value="CAF1C_H4-bd"/>
    <property type="match status" value="1"/>
</dbReference>
<evidence type="ECO:0000256" key="4">
    <source>
        <dbReference type="ARBA" id="ARBA00023242"/>
    </source>
</evidence>
<evidence type="ECO:0000256" key="3">
    <source>
        <dbReference type="ARBA" id="ARBA00022737"/>
    </source>
</evidence>
<feature type="repeat" description="WD" evidence="6">
    <location>
        <begin position="295"/>
        <end position="330"/>
    </location>
</feature>
<accession>A2DSI5</accession>
<dbReference type="RefSeq" id="XP_001328788.1">
    <property type="nucleotide sequence ID" value="XM_001328753.1"/>
</dbReference>
<dbReference type="PRINTS" id="PR00320">
    <property type="entry name" value="GPROTEINBRPT"/>
</dbReference>
<dbReference type="FunCoup" id="A2DSI5">
    <property type="interactions" value="528"/>
</dbReference>
<evidence type="ECO:0000256" key="2">
    <source>
        <dbReference type="ARBA" id="ARBA00022574"/>
    </source>
</evidence>
<sequence length="400" mass="44555">MEEEDWGFTNDIYQSFFQMNFEWPCLSFDVIQDTLGASRRTFPHTAYFVSATQAESEDENQLLVTKISELQYTKNDGTAEEDLPDPKIRVCGNFHPSCANRVRCMPQNTNVVATWTESAGVCIWDIKDAINASNTDSGDGAVNLLHECPADDEGYGLAWSKIQQGLLAYGDVNGIIQLWKQDGSSFRQLSQFPAHADSVEDIVFSPQDDGIFATCSSDGYVCIWDNRDLKAPILKFQGRNLEKDPEANPADKIDINVLDWNGIQKTLIATGSDDGQINVWDIRNASDENGPAFSIDYHQDAITSIEWNPNDETELAASSEDGRVTVWDISVEAFDPEDREEGIPDQMMFEHPIAEPKELHYHPQIPGLIAVTGETFDVFIPDIVEDADAQEDGTPAPETN</sequence>
<dbReference type="GO" id="GO:0005730">
    <property type="term" value="C:nucleolus"/>
    <property type="evidence" value="ECO:0000318"/>
    <property type="project" value="GO_Central"/>
</dbReference>
<evidence type="ECO:0000256" key="5">
    <source>
        <dbReference type="ARBA" id="ARBA00040876"/>
    </source>
</evidence>
<dbReference type="InterPro" id="IPR015943">
    <property type="entry name" value="WD40/YVTN_repeat-like_dom_sf"/>
</dbReference>
<dbReference type="InterPro" id="IPR020472">
    <property type="entry name" value="WD40_PAC1"/>
</dbReference>
<organism evidence="8 9">
    <name type="scientific">Trichomonas vaginalis (strain ATCC PRA-98 / G3)</name>
    <dbReference type="NCBI Taxonomy" id="412133"/>
    <lineage>
        <taxon>Eukaryota</taxon>
        <taxon>Metamonada</taxon>
        <taxon>Parabasalia</taxon>
        <taxon>Trichomonadida</taxon>
        <taxon>Trichomonadidae</taxon>
        <taxon>Trichomonas</taxon>
    </lineage>
</organism>
<keyword evidence="9" id="KW-1185">Reference proteome</keyword>
<dbReference type="PROSITE" id="PS50294">
    <property type="entry name" value="WD_REPEATS_REGION"/>
    <property type="match status" value="2"/>
</dbReference>
<evidence type="ECO:0000256" key="6">
    <source>
        <dbReference type="PROSITE-ProRule" id="PRU00221"/>
    </source>
</evidence>
<dbReference type="Pfam" id="PF00400">
    <property type="entry name" value="WD40"/>
    <property type="match status" value="3"/>
</dbReference>
<dbReference type="PANTHER" id="PTHR45903">
    <property type="entry name" value="GLUTAMATE-RICH WD REPEAT-CONTAINING PROTEIN 1"/>
    <property type="match status" value="1"/>
</dbReference>
<dbReference type="PROSITE" id="PS00678">
    <property type="entry name" value="WD_REPEATS_1"/>
    <property type="match status" value="2"/>
</dbReference>
<dbReference type="GO" id="GO:0042254">
    <property type="term" value="P:ribosome biogenesis"/>
    <property type="evidence" value="ECO:0000318"/>
    <property type="project" value="GO_Central"/>
</dbReference>
<reference evidence="8" key="2">
    <citation type="journal article" date="2007" name="Science">
        <title>Draft genome sequence of the sexually transmitted pathogen Trichomonas vaginalis.</title>
        <authorList>
            <person name="Carlton J.M."/>
            <person name="Hirt R.P."/>
            <person name="Silva J.C."/>
            <person name="Delcher A.L."/>
            <person name="Schatz M."/>
            <person name="Zhao Q."/>
            <person name="Wortman J.R."/>
            <person name="Bidwell S.L."/>
            <person name="Alsmark U.C.M."/>
            <person name="Besteiro S."/>
            <person name="Sicheritz-Ponten T."/>
            <person name="Noel C.J."/>
            <person name="Dacks J.B."/>
            <person name="Foster P.G."/>
            <person name="Simillion C."/>
            <person name="Van de Peer Y."/>
            <person name="Miranda-Saavedra D."/>
            <person name="Barton G.J."/>
            <person name="Westrop G.D."/>
            <person name="Mueller S."/>
            <person name="Dessi D."/>
            <person name="Fiori P.L."/>
            <person name="Ren Q."/>
            <person name="Paulsen I."/>
            <person name="Zhang H."/>
            <person name="Bastida-Corcuera F.D."/>
            <person name="Simoes-Barbosa A."/>
            <person name="Brown M.T."/>
            <person name="Hayes R.D."/>
            <person name="Mukherjee M."/>
            <person name="Okumura C.Y."/>
            <person name="Schneider R."/>
            <person name="Smith A.J."/>
            <person name="Vanacova S."/>
            <person name="Villalvazo M."/>
            <person name="Haas B.J."/>
            <person name="Pertea M."/>
            <person name="Feldblyum T.V."/>
            <person name="Utterback T.R."/>
            <person name="Shu C.L."/>
            <person name="Osoegawa K."/>
            <person name="de Jong P.J."/>
            <person name="Hrdy I."/>
            <person name="Horvathova L."/>
            <person name="Zubacova Z."/>
            <person name="Dolezal P."/>
            <person name="Malik S.B."/>
            <person name="Logsdon J.M. Jr."/>
            <person name="Henze K."/>
            <person name="Gupta A."/>
            <person name="Wang C.C."/>
            <person name="Dunne R.L."/>
            <person name="Upcroft J.A."/>
            <person name="Upcroft P."/>
            <person name="White O."/>
            <person name="Salzberg S.L."/>
            <person name="Tang P."/>
            <person name="Chiu C.-H."/>
            <person name="Lee Y.-S."/>
            <person name="Embley T.M."/>
            <person name="Coombs G.H."/>
            <person name="Mottram J.C."/>
            <person name="Tachezy J."/>
            <person name="Fraser-Liggett C.M."/>
            <person name="Johnson P.J."/>
        </authorList>
    </citation>
    <scope>NUCLEOTIDE SEQUENCE [LARGE SCALE GENOMIC DNA]</scope>
    <source>
        <strain evidence="8">G3</strain>
    </source>
</reference>
<dbReference type="KEGG" id="tva:4774578"/>
<dbReference type="EMBL" id="DS113240">
    <property type="protein sequence ID" value="EAY16565.1"/>
    <property type="molecule type" value="Genomic_DNA"/>
</dbReference>
<dbReference type="Proteomes" id="UP000001542">
    <property type="component" value="Unassembled WGS sequence"/>
</dbReference>
<gene>
    <name evidence="8" type="ORF">TVAG_434020</name>
</gene>
<evidence type="ECO:0000256" key="1">
    <source>
        <dbReference type="ARBA" id="ARBA00004123"/>
    </source>
</evidence>
<name>A2DSI5_TRIV3</name>
<dbReference type="AlphaFoldDB" id="A2DSI5"/>
<reference evidence="8" key="1">
    <citation type="submission" date="2006-10" db="EMBL/GenBank/DDBJ databases">
        <authorList>
            <person name="Amadeo P."/>
            <person name="Zhao Q."/>
            <person name="Wortman J."/>
            <person name="Fraser-Liggett C."/>
            <person name="Carlton J."/>
        </authorList>
    </citation>
    <scope>NUCLEOTIDE SEQUENCE</scope>
    <source>
        <strain evidence="8">G3</strain>
    </source>
</reference>
<dbReference type="InterPro" id="IPR001680">
    <property type="entry name" value="WD40_rpt"/>
</dbReference>
<dbReference type="OrthoDB" id="2161379at2759"/>
<dbReference type="InterPro" id="IPR019775">
    <property type="entry name" value="WD40_repeat_CS"/>
</dbReference>
<feature type="repeat" description="WD" evidence="6">
    <location>
        <begin position="192"/>
        <end position="225"/>
    </location>
</feature>
<feature type="domain" description="Histone-binding protein RBBP4-like N-terminal" evidence="7">
    <location>
        <begin position="12"/>
        <end position="70"/>
    </location>
</feature>
<dbReference type="STRING" id="5722.A2DSI5"/>
<dbReference type="eggNOG" id="KOG0302">
    <property type="taxonomic scope" value="Eukaryota"/>
</dbReference>
<protein>
    <recommendedName>
        <fullName evidence="5">Glutamate-rich WD repeat-containing protein 1</fullName>
    </recommendedName>
</protein>
<evidence type="ECO:0000313" key="9">
    <source>
        <dbReference type="Proteomes" id="UP000001542"/>
    </source>
</evidence>